<gene>
    <name evidence="2" type="ORF">FHS23_002998</name>
</gene>
<keyword evidence="3" id="KW-1185">Reference proteome</keyword>
<organism evidence="2 3">
    <name type="scientific">Prauserella isguenensis</name>
    <dbReference type="NCBI Taxonomy" id="1470180"/>
    <lineage>
        <taxon>Bacteria</taxon>
        <taxon>Bacillati</taxon>
        <taxon>Actinomycetota</taxon>
        <taxon>Actinomycetes</taxon>
        <taxon>Pseudonocardiales</taxon>
        <taxon>Pseudonocardiaceae</taxon>
        <taxon>Prauserella</taxon>
    </lineage>
</organism>
<proteinExistence type="predicted"/>
<name>A0A839S5G8_9PSEU</name>
<feature type="domain" description="Knr4/Smi1-like" evidence="1">
    <location>
        <begin position="232"/>
        <end position="332"/>
    </location>
</feature>
<sequence>MTAGRGDHPEGSVRTVLTGTDDAVDATVAREALLLACAGALGESDRLVRHWLAATDRSVDRLAATAVTARAWAMLLAARDEHSDDRHRRPDWAAGLLPLDLDAEQAEHEKVLAERDSLPARGRRQREAAAAAEYAAASGDLDAARDALHRWAEVAGEIPQPDAATLAACRHIAPLLVDGELAVDAEWAWNYTAALVAALDQRYRAEGPDSDWRDLIAEIMRLRGEPDAVPPPASVAAVDHAENRLGRTLPEEFRTFLGVCDGLRADVVFPRLLGVAELRHGTETGASGPGIVISDPPVLTLWPSGEVTEDDELFGRSVRPGIRAVLEEHLRLLEASA</sequence>
<dbReference type="InterPro" id="IPR018958">
    <property type="entry name" value="Knr4/Smi1-like_dom"/>
</dbReference>
<dbReference type="InterPro" id="IPR037883">
    <property type="entry name" value="Knr4/Smi1-like_sf"/>
</dbReference>
<reference evidence="2 3" key="1">
    <citation type="submission" date="2020-08" db="EMBL/GenBank/DDBJ databases">
        <title>Genomic Encyclopedia of Type Strains, Phase III (KMG-III): the genomes of soil and plant-associated and newly described type strains.</title>
        <authorList>
            <person name="Whitman W."/>
        </authorList>
    </citation>
    <scope>NUCLEOTIDE SEQUENCE [LARGE SCALE GENOMIC DNA]</scope>
    <source>
        <strain evidence="2 3">CECT 8577</strain>
    </source>
</reference>
<dbReference type="SUPFAM" id="SSF160631">
    <property type="entry name" value="SMI1/KNR4-like"/>
    <property type="match status" value="1"/>
</dbReference>
<dbReference type="SMART" id="SM00860">
    <property type="entry name" value="SMI1_KNR4"/>
    <property type="match status" value="1"/>
</dbReference>
<dbReference type="RefSeq" id="WP_183655035.1">
    <property type="nucleotide sequence ID" value="NZ_JACHWU010000003.1"/>
</dbReference>
<dbReference type="Proteomes" id="UP000550714">
    <property type="component" value="Unassembled WGS sequence"/>
</dbReference>
<evidence type="ECO:0000313" key="3">
    <source>
        <dbReference type="Proteomes" id="UP000550714"/>
    </source>
</evidence>
<dbReference type="EMBL" id="JACHWU010000003">
    <property type="protein sequence ID" value="MBB3051969.1"/>
    <property type="molecule type" value="Genomic_DNA"/>
</dbReference>
<evidence type="ECO:0000313" key="2">
    <source>
        <dbReference type="EMBL" id="MBB3051969.1"/>
    </source>
</evidence>
<protein>
    <recommendedName>
        <fullName evidence="1">Knr4/Smi1-like domain-containing protein</fullName>
    </recommendedName>
</protein>
<comment type="caution">
    <text evidence="2">The sequence shown here is derived from an EMBL/GenBank/DDBJ whole genome shotgun (WGS) entry which is preliminary data.</text>
</comment>
<dbReference type="AlphaFoldDB" id="A0A839S5G8"/>
<accession>A0A839S5G8</accession>
<evidence type="ECO:0000259" key="1">
    <source>
        <dbReference type="SMART" id="SM00860"/>
    </source>
</evidence>